<dbReference type="InterPro" id="IPR029060">
    <property type="entry name" value="PIN-like_dom_sf"/>
</dbReference>
<sequence length="237" mass="27977">MTSPQFIEDINKHLVIRSLHSRAKIRSKLLQMNLSEAVLTNINHLHVPFFKFGAYQEHYEFIEKENPYHPIPFSFDDFALAYIAAENGFGVVSYDHHLLTQITAYLDYDCYWPQDIDQLPADSMVVLDTNIFVHLLEKGKSAQKNEILSMFENSQTITFLLTDHIFAELCSVYEKKVQGEMVEHHHEAELKEFIDDFERFESSRHKRKLKKQRKKKSKDTLVNVCSRYRKLYRSLNT</sequence>
<name>A0A5B9DG63_9ARCH</name>
<dbReference type="SUPFAM" id="SSF88723">
    <property type="entry name" value="PIN domain-like"/>
    <property type="match status" value="1"/>
</dbReference>
<gene>
    <name evidence="1" type="ORF">DSAG12_03564</name>
</gene>
<evidence type="ECO:0008006" key="2">
    <source>
        <dbReference type="Google" id="ProtNLM"/>
    </source>
</evidence>
<proteinExistence type="predicted"/>
<dbReference type="EMBL" id="CP042905">
    <property type="protein sequence ID" value="QEE17726.1"/>
    <property type="molecule type" value="Genomic_DNA"/>
</dbReference>
<organism evidence="1">
    <name type="scientific">Promethearchaeum syntrophicum</name>
    <dbReference type="NCBI Taxonomy" id="2594042"/>
    <lineage>
        <taxon>Archaea</taxon>
        <taxon>Promethearchaeati</taxon>
        <taxon>Promethearchaeota</taxon>
        <taxon>Promethearchaeia</taxon>
        <taxon>Promethearchaeales</taxon>
        <taxon>Promethearchaeaceae</taxon>
        <taxon>Promethearchaeum</taxon>
    </lineage>
</organism>
<evidence type="ECO:0000313" key="1">
    <source>
        <dbReference type="EMBL" id="QEE17726.1"/>
    </source>
</evidence>
<reference evidence="1" key="1">
    <citation type="journal article" date="2020" name="Nature">
        <title>Isolation of an archaeon at the prokaryote-eukaryote interface.</title>
        <authorList>
            <person name="Imachi H."/>
            <person name="Nobu M.K."/>
            <person name="Nakahara N."/>
            <person name="Morono Y."/>
            <person name="Ogawara M."/>
            <person name="Takaki Y."/>
            <person name="Takano Y."/>
            <person name="Uematsu K."/>
            <person name="Ikuta T."/>
            <person name="Ito M."/>
            <person name="Matsui Y."/>
            <person name="Miyazaki M."/>
            <person name="Murata K."/>
            <person name="Saito Y."/>
            <person name="Sakai S."/>
            <person name="Song C."/>
            <person name="Tasumi E."/>
            <person name="Yamanaka Y."/>
            <person name="Yamaguchi T."/>
            <person name="Kamagata Y."/>
            <person name="Tamaki H."/>
            <person name="Takai K."/>
        </authorList>
    </citation>
    <scope>NUCLEOTIDE SEQUENCE [LARGE SCALE GENOMIC DNA]</scope>
    <source>
        <strain evidence="1">MK-D1</strain>
    </source>
</reference>
<protein>
    <recommendedName>
        <fullName evidence="2">PIN domain-containing protein</fullName>
    </recommendedName>
</protein>
<dbReference type="AlphaFoldDB" id="A0A5B9DG63"/>
<accession>A0A5B9DG63</accession>